<dbReference type="CDD" id="cd01562">
    <property type="entry name" value="Thr-dehyd"/>
    <property type="match status" value="1"/>
</dbReference>
<dbReference type="GO" id="GO:0006567">
    <property type="term" value="P:L-threonine catabolic process"/>
    <property type="evidence" value="ECO:0007669"/>
    <property type="project" value="TreeGrafter"/>
</dbReference>
<comment type="caution">
    <text evidence="5">The sequence shown here is derived from an EMBL/GenBank/DDBJ whole genome shotgun (WGS) entry which is preliminary data.</text>
</comment>
<protein>
    <submittedName>
        <fullName evidence="5">Pyridoxal-5'-phosphate-dependent protein</fullName>
    </submittedName>
</protein>
<evidence type="ECO:0000256" key="1">
    <source>
        <dbReference type="ARBA" id="ARBA00001933"/>
    </source>
</evidence>
<comment type="cofactor">
    <cofactor evidence="1">
        <name>pyridoxal 5'-phosphate</name>
        <dbReference type="ChEBI" id="CHEBI:597326"/>
    </cofactor>
</comment>
<dbReference type="GO" id="GO:0009097">
    <property type="term" value="P:isoleucine biosynthetic process"/>
    <property type="evidence" value="ECO:0007669"/>
    <property type="project" value="TreeGrafter"/>
</dbReference>
<dbReference type="OrthoDB" id="9811476at2"/>
<keyword evidence="4" id="KW-0456">Lyase</keyword>
<dbReference type="STRING" id="195105.CN97_15010"/>
<keyword evidence="6" id="KW-1185">Reference proteome</keyword>
<comment type="similarity">
    <text evidence="2">Belongs to the serine/threonine dehydratase family.</text>
</comment>
<dbReference type="InterPro" id="IPR001926">
    <property type="entry name" value="TrpB-like_PALP"/>
</dbReference>
<dbReference type="FunFam" id="3.40.50.1100:FF:000005">
    <property type="entry name" value="Threonine dehydratase catabolic"/>
    <property type="match status" value="1"/>
</dbReference>
<dbReference type="Gene3D" id="3.40.50.1100">
    <property type="match status" value="2"/>
</dbReference>
<dbReference type="GO" id="GO:0004794">
    <property type="term" value="F:threonine deaminase activity"/>
    <property type="evidence" value="ECO:0007669"/>
    <property type="project" value="TreeGrafter"/>
</dbReference>
<dbReference type="RefSeq" id="WP_051911092.1">
    <property type="nucleotide sequence ID" value="NZ_CAMIFG010000029.1"/>
</dbReference>
<proteinExistence type="inferred from homology"/>
<evidence type="ECO:0000313" key="6">
    <source>
        <dbReference type="Proteomes" id="UP000028826"/>
    </source>
</evidence>
<evidence type="ECO:0000256" key="4">
    <source>
        <dbReference type="ARBA" id="ARBA00023239"/>
    </source>
</evidence>
<dbReference type="SUPFAM" id="SSF53686">
    <property type="entry name" value="Tryptophan synthase beta subunit-like PLP-dependent enzymes"/>
    <property type="match status" value="1"/>
</dbReference>
<accession>A0A086Y6Y7</accession>
<name>A0A086Y6Y7_9RHOB</name>
<gene>
    <name evidence="5" type="ORF">CN97_15010</name>
</gene>
<evidence type="ECO:0000256" key="3">
    <source>
        <dbReference type="ARBA" id="ARBA00022898"/>
    </source>
</evidence>
<dbReference type="PANTHER" id="PTHR48078">
    <property type="entry name" value="THREONINE DEHYDRATASE, MITOCHONDRIAL-RELATED"/>
    <property type="match status" value="1"/>
</dbReference>
<sequence>MPLSASPAIASLNSVAPDAPWHLRPPSWSEILEARSDALLRTPVLESARVNALLGGRLLVKAEGLQVTGSFKVRGALNRISALTAEERARGIIAFSSGNHAQAVAWSAARFGIRTLILMPEGAPAVKVERTRALGATVEQHDWRVHSSRELASRTAAERDMVLIPPFEDRRVLAGAATLGMELVEQAAAMGEARLDAVLTGCSGGGLLAATSIAVKTLSPTTELWGVEPVGYEDLAESLTQGARVTIPPGPPTICDSLNARTTGDLTFGILRHTLSGALAVTDEEVLRAMRFAFEEFRVVVEPGGAAALAAVLSGRFALRGRTVAVVASGANVDAALAAQALTGNPAGAPETPNDS</sequence>
<keyword evidence="3" id="KW-0663">Pyridoxal phosphate</keyword>
<dbReference type="InterPro" id="IPR050147">
    <property type="entry name" value="Ser/Thr_Dehydratase"/>
</dbReference>
<evidence type="ECO:0000313" key="5">
    <source>
        <dbReference type="EMBL" id="KFI30037.1"/>
    </source>
</evidence>
<dbReference type="EMBL" id="JGYG01000004">
    <property type="protein sequence ID" value="KFI30037.1"/>
    <property type="molecule type" value="Genomic_DNA"/>
</dbReference>
<dbReference type="eggNOG" id="COG1171">
    <property type="taxonomic scope" value="Bacteria"/>
</dbReference>
<dbReference type="Pfam" id="PF00291">
    <property type="entry name" value="PALP"/>
    <property type="match status" value="1"/>
</dbReference>
<dbReference type="GO" id="GO:0006565">
    <property type="term" value="P:L-serine catabolic process"/>
    <property type="evidence" value="ECO:0007669"/>
    <property type="project" value="TreeGrafter"/>
</dbReference>
<dbReference type="Proteomes" id="UP000028826">
    <property type="component" value="Unassembled WGS sequence"/>
</dbReference>
<dbReference type="GO" id="GO:0003941">
    <property type="term" value="F:L-serine ammonia-lyase activity"/>
    <property type="evidence" value="ECO:0007669"/>
    <property type="project" value="TreeGrafter"/>
</dbReference>
<dbReference type="AlphaFoldDB" id="A0A086Y6Y7"/>
<evidence type="ECO:0000256" key="2">
    <source>
        <dbReference type="ARBA" id="ARBA00010869"/>
    </source>
</evidence>
<dbReference type="PANTHER" id="PTHR48078:SF6">
    <property type="entry name" value="L-THREONINE DEHYDRATASE CATABOLIC TDCB"/>
    <property type="match status" value="1"/>
</dbReference>
<reference evidence="5 6" key="1">
    <citation type="submission" date="2014-03" db="EMBL/GenBank/DDBJ databases">
        <title>Genome of Haematobacter massiliensis CCUG 47968.</title>
        <authorList>
            <person name="Wang D."/>
            <person name="Wang G."/>
        </authorList>
    </citation>
    <scope>NUCLEOTIDE SEQUENCE [LARGE SCALE GENOMIC DNA]</scope>
    <source>
        <strain evidence="5 6">CCUG 47968</strain>
    </source>
</reference>
<organism evidence="5 6">
    <name type="scientific">Haematobacter massiliensis</name>
    <dbReference type="NCBI Taxonomy" id="195105"/>
    <lineage>
        <taxon>Bacteria</taxon>
        <taxon>Pseudomonadati</taxon>
        <taxon>Pseudomonadota</taxon>
        <taxon>Alphaproteobacteria</taxon>
        <taxon>Rhodobacterales</taxon>
        <taxon>Paracoccaceae</taxon>
        <taxon>Haematobacter</taxon>
    </lineage>
</organism>
<dbReference type="InterPro" id="IPR036052">
    <property type="entry name" value="TrpB-like_PALP_sf"/>
</dbReference>